<dbReference type="InterPro" id="IPR008978">
    <property type="entry name" value="HSP20-like_chaperone"/>
</dbReference>
<dbReference type="SUPFAM" id="SSF49764">
    <property type="entry name" value="HSP20-like chaperones"/>
    <property type="match status" value="2"/>
</dbReference>
<proteinExistence type="predicted"/>
<keyword evidence="6" id="KW-1185">Reference proteome</keyword>
<dbReference type="Pfam" id="PF04969">
    <property type="entry name" value="CS"/>
    <property type="match status" value="2"/>
</dbReference>
<evidence type="ECO:0000259" key="4">
    <source>
        <dbReference type="PROSITE" id="PS51203"/>
    </source>
</evidence>
<feature type="region of interest" description="Disordered" evidence="3">
    <location>
        <begin position="221"/>
        <end position="261"/>
    </location>
</feature>
<organism evidence="5 6">
    <name type="scientific">Aureococcus anophagefferens</name>
    <name type="common">Harmful bloom alga</name>
    <dbReference type="NCBI Taxonomy" id="44056"/>
    <lineage>
        <taxon>Eukaryota</taxon>
        <taxon>Sar</taxon>
        <taxon>Stramenopiles</taxon>
        <taxon>Ochrophyta</taxon>
        <taxon>Pelagophyceae</taxon>
        <taxon>Pelagomonadales</taxon>
        <taxon>Pelagomonadaceae</taxon>
        <taxon>Aureococcus</taxon>
    </lineage>
</organism>
<reference evidence="5 6" key="1">
    <citation type="submission" date="2024-03" db="EMBL/GenBank/DDBJ databases">
        <title>Aureococcus anophagefferens CCMP1851 and Kratosvirus quantuckense: Draft genome of a second virus-susceptible host strain in the model system.</title>
        <authorList>
            <person name="Chase E."/>
            <person name="Truchon A.R."/>
            <person name="Schepens W."/>
            <person name="Wilhelm S.W."/>
        </authorList>
    </citation>
    <scope>NUCLEOTIDE SEQUENCE [LARGE SCALE GENOMIC DNA]</scope>
    <source>
        <strain evidence="5 6">CCMP1851</strain>
    </source>
</reference>
<feature type="compositionally biased region" description="Acidic residues" evidence="3">
    <location>
        <begin position="191"/>
        <end position="203"/>
    </location>
</feature>
<dbReference type="PANTHER" id="PTHR12356:SF3">
    <property type="entry name" value="NUCLEAR MIGRATION PROTEIN NUDC"/>
    <property type="match status" value="1"/>
</dbReference>
<keyword evidence="2" id="KW-0963">Cytoplasm</keyword>
<dbReference type="EMBL" id="JBBJCI010000031">
    <property type="protein sequence ID" value="KAK7254364.1"/>
    <property type="molecule type" value="Genomic_DNA"/>
</dbReference>
<sequence length="608" mass="68079">MSRPGNQLIASHPMHSGEESEQSAQYRAEQQKQLEWFQRKAKKQAHWDSMESGRKARVEALANLMGGAKPPKRVQAEVEHKRVGRGAKAALRAYVAWAKDHPGALEKGQKKALRSLIAAWNEIRVAGHDLEDLDADGLEPRAAPPHATLKALHEAVARHGVGNADVWRRYMGAVKTLLGATDAAGRPADAPADEPAEADDEEYRDDREWVSIDDMNDMMQKKWSEHKEQESRDREEKKRKEAETHFKKEAEAARLRRLDEDAAPPVLDDDGFVVSRPSRTATPAASTKPAVLDGYSWTDDEVLVVLYVELSRPVKSNELTVALGARTLHVTHLGGTVIKRTWARGVQHAHDDTVWFLEDSGDVLRFELVKDLAADAGAEAWPCAFEGDPYGHRRTTRTDEERYEWTQSEYDVTVSARVPEGTTKFDVSVTLQRDALRVYVKGLGSLVDGVLNRAINLKESTWALDDTELVVVLAKLEKTQAWQRLMVGGNEITVEAAYRQMGDEAPERGAVAYDDMDEREKAYVRARRELDYARAAGDDELVDEILADLEAMDVAVAPDVDRPYRDEQLEATLDLDEEEARLRAEQFGADDPALLEEKRTHAAKFGWA</sequence>
<dbReference type="Gene3D" id="2.60.40.790">
    <property type="match status" value="2"/>
</dbReference>
<dbReference type="PROSITE" id="PS51203">
    <property type="entry name" value="CS"/>
    <property type="match status" value="1"/>
</dbReference>
<dbReference type="Proteomes" id="UP001363151">
    <property type="component" value="Unassembled WGS sequence"/>
</dbReference>
<evidence type="ECO:0000313" key="5">
    <source>
        <dbReference type="EMBL" id="KAK7254364.1"/>
    </source>
</evidence>
<dbReference type="CDD" id="cd06467">
    <property type="entry name" value="p23_NUDC_like"/>
    <property type="match status" value="1"/>
</dbReference>
<evidence type="ECO:0000256" key="2">
    <source>
        <dbReference type="ARBA" id="ARBA00022490"/>
    </source>
</evidence>
<feature type="region of interest" description="Disordered" evidence="3">
    <location>
        <begin position="182"/>
        <end position="207"/>
    </location>
</feature>
<dbReference type="InterPro" id="IPR007052">
    <property type="entry name" value="CS_dom"/>
</dbReference>
<feature type="domain" description="CS" evidence="4">
    <location>
        <begin position="398"/>
        <end position="486"/>
    </location>
</feature>
<feature type="compositionally biased region" description="Basic and acidic residues" evidence="3">
    <location>
        <begin position="221"/>
        <end position="260"/>
    </location>
</feature>
<evidence type="ECO:0000313" key="6">
    <source>
        <dbReference type="Proteomes" id="UP001363151"/>
    </source>
</evidence>
<accession>A0ABR1GE56</accession>
<comment type="subcellular location">
    <subcellularLocation>
        <location evidence="1">Cytoplasm</location>
    </subcellularLocation>
</comment>
<name>A0ABR1GE56_AURAN</name>
<dbReference type="PANTHER" id="PTHR12356">
    <property type="entry name" value="NUCLEAR MOVEMENT PROTEIN NUDC"/>
    <property type="match status" value="1"/>
</dbReference>
<evidence type="ECO:0000256" key="1">
    <source>
        <dbReference type="ARBA" id="ARBA00004496"/>
    </source>
</evidence>
<gene>
    <name evidence="5" type="ORF">SO694_00009523</name>
</gene>
<protein>
    <submittedName>
        <fullName evidence="5">Nuclear migration protein</fullName>
    </submittedName>
</protein>
<feature type="region of interest" description="Disordered" evidence="3">
    <location>
        <begin position="1"/>
        <end position="30"/>
    </location>
</feature>
<dbReference type="InterPro" id="IPR037898">
    <property type="entry name" value="NudC_fam"/>
</dbReference>
<comment type="caution">
    <text evidence="5">The sequence shown here is derived from an EMBL/GenBank/DDBJ whole genome shotgun (WGS) entry which is preliminary data.</text>
</comment>
<evidence type="ECO:0000256" key="3">
    <source>
        <dbReference type="SAM" id="MobiDB-lite"/>
    </source>
</evidence>